<dbReference type="HOGENOM" id="CLU_061244_1_1_1"/>
<reference evidence="2 3" key="2">
    <citation type="journal article" date="2012" name="Open Biol.">
        <title>Characteristics of nucleosomes and linker DNA regions on the genome of the basidiomycete Mixia osmundae revealed by mono- and dinucleosome mapping.</title>
        <authorList>
            <person name="Nishida H."/>
            <person name="Kondo S."/>
            <person name="Matsumoto T."/>
            <person name="Suzuki Y."/>
            <person name="Yoshikawa H."/>
            <person name="Taylor T.D."/>
            <person name="Sugiyama J."/>
        </authorList>
    </citation>
    <scope>NUCLEOTIDE SEQUENCE [LARGE SCALE GENOMIC DNA]</scope>
    <source>
        <strain evidence="3">CBS 9802 / IAM 14324 / JCM 22182 / KY 12970</strain>
    </source>
</reference>
<evidence type="ECO:0000313" key="3">
    <source>
        <dbReference type="Proteomes" id="UP000009131"/>
    </source>
</evidence>
<dbReference type="InParanoid" id="G7E0C0"/>
<proteinExistence type="predicted"/>
<dbReference type="OrthoDB" id="2310204at2759"/>
<sequence length="241" mass="25828">MLARSVALACFCASAAAVEQIATQPLSGRDVLQTSDASPDIGGYINPFQGKGSFIAYFPDTKPLGEPINIIISSDSSPGILTNDGLERYFAKLNFSGECLGKHLGNDLIADLGDGRGPRSQDGILRYNFGDPAFGTCQETVNGGNHLRWWNQTQPDGKPGAIYIAASVEEDLAHEHTISPNGYNLGRDYIVGNATKLHEGRHKTTARSLEGLLPIGKKEINHDIAIDGKIALLTVHRISST</sequence>
<dbReference type="EMBL" id="BABT02000076">
    <property type="protein sequence ID" value="GAA96280.1"/>
    <property type="molecule type" value="Genomic_DNA"/>
</dbReference>
<reference evidence="2 3" key="1">
    <citation type="journal article" date="2011" name="J. Gen. Appl. Microbiol.">
        <title>Draft genome sequencing of the enigmatic basidiomycete Mixia osmundae.</title>
        <authorList>
            <person name="Nishida H."/>
            <person name="Nagatsuka Y."/>
            <person name="Sugiyama J."/>
        </authorList>
    </citation>
    <scope>NUCLEOTIDE SEQUENCE [LARGE SCALE GENOMIC DNA]</scope>
    <source>
        <strain evidence="3">CBS 9802 / IAM 14324 / JCM 22182 / KY 12970</strain>
    </source>
</reference>
<name>G7E0C0_MIXOS</name>
<dbReference type="OMA" id="NHFRVYR"/>
<keyword evidence="3" id="KW-1185">Reference proteome</keyword>
<gene>
    <name evidence="2" type="primary">Mo02946</name>
    <name evidence="2" type="ORF">E5Q_02946</name>
</gene>
<comment type="caution">
    <text evidence="2">The sequence shown here is derived from an EMBL/GenBank/DDBJ whole genome shotgun (WGS) entry which is preliminary data.</text>
</comment>
<feature type="chain" id="PRO_5009955685" evidence="1">
    <location>
        <begin position="18"/>
        <end position="241"/>
    </location>
</feature>
<dbReference type="Proteomes" id="UP000009131">
    <property type="component" value="Unassembled WGS sequence"/>
</dbReference>
<keyword evidence="1" id="KW-0732">Signal</keyword>
<evidence type="ECO:0000313" key="2">
    <source>
        <dbReference type="EMBL" id="GAA96280.1"/>
    </source>
</evidence>
<dbReference type="AlphaFoldDB" id="G7E0C0"/>
<feature type="signal peptide" evidence="1">
    <location>
        <begin position="1"/>
        <end position="17"/>
    </location>
</feature>
<dbReference type="eggNOG" id="ENOG502S8XA">
    <property type="taxonomic scope" value="Eukaryota"/>
</dbReference>
<protein>
    <submittedName>
        <fullName evidence="2">Uncharacterized protein</fullName>
    </submittedName>
</protein>
<organism evidence="2 3">
    <name type="scientific">Mixia osmundae (strain CBS 9802 / IAM 14324 / JCM 22182 / KY 12970)</name>
    <dbReference type="NCBI Taxonomy" id="764103"/>
    <lineage>
        <taxon>Eukaryota</taxon>
        <taxon>Fungi</taxon>
        <taxon>Dikarya</taxon>
        <taxon>Basidiomycota</taxon>
        <taxon>Pucciniomycotina</taxon>
        <taxon>Mixiomycetes</taxon>
        <taxon>Mixiales</taxon>
        <taxon>Mixiaceae</taxon>
        <taxon>Mixia</taxon>
    </lineage>
</organism>
<dbReference type="STRING" id="764103.G7E0C0"/>
<dbReference type="RefSeq" id="XP_014570895.1">
    <property type="nucleotide sequence ID" value="XM_014715409.1"/>
</dbReference>
<evidence type="ECO:0000256" key="1">
    <source>
        <dbReference type="SAM" id="SignalP"/>
    </source>
</evidence>
<accession>G7E0C0</accession>